<evidence type="ECO:0000256" key="5">
    <source>
        <dbReference type="ARBA" id="ARBA00022729"/>
    </source>
</evidence>
<evidence type="ECO:0000256" key="3">
    <source>
        <dbReference type="ARBA" id="ARBA00022452"/>
    </source>
</evidence>
<evidence type="ECO:0000256" key="4">
    <source>
        <dbReference type="ARBA" id="ARBA00022692"/>
    </source>
</evidence>
<dbReference type="InterPro" id="IPR037066">
    <property type="entry name" value="Plug_dom_sf"/>
</dbReference>
<keyword evidence="2 8" id="KW-0813">Transport</keyword>
<dbReference type="EMBL" id="WWNE01000009">
    <property type="protein sequence ID" value="NBG66728.1"/>
    <property type="molecule type" value="Genomic_DNA"/>
</dbReference>
<evidence type="ECO:0000259" key="10">
    <source>
        <dbReference type="Pfam" id="PF07715"/>
    </source>
</evidence>
<dbReference type="InterPro" id="IPR039426">
    <property type="entry name" value="TonB-dep_rcpt-like"/>
</dbReference>
<comment type="caution">
    <text evidence="11">The sequence shown here is derived from an EMBL/GenBank/DDBJ whole genome shotgun (WGS) entry which is preliminary data.</text>
</comment>
<dbReference type="InterPro" id="IPR012910">
    <property type="entry name" value="Plug_dom"/>
</dbReference>
<keyword evidence="5 9" id="KW-0732">Signal</keyword>
<evidence type="ECO:0000256" key="1">
    <source>
        <dbReference type="ARBA" id="ARBA00004571"/>
    </source>
</evidence>
<dbReference type="PANTHER" id="PTHR30069">
    <property type="entry name" value="TONB-DEPENDENT OUTER MEMBRANE RECEPTOR"/>
    <property type="match status" value="1"/>
</dbReference>
<dbReference type="InterPro" id="IPR008969">
    <property type="entry name" value="CarboxyPept-like_regulatory"/>
</dbReference>
<dbReference type="Pfam" id="PF07715">
    <property type="entry name" value="Plug"/>
    <property type="match status" value="1"/>
</dbReference>
<dbReference type="Gene3D" id="2.40.170.20">
    <property type="entry name" value="TonB-dependent receptor, beta-barrel domain"/>
    <property type="match status" value="1"/>
</dbReference>
<evidence type="ECO:0000256" key="2">
    <source>
        <dbReference type="ARBA" id="ARBA00022448"/>
    </source>
</evidence>
<dbReference type="GO" id="GO:0009279">
    <property type="term" value="C:cell outer membrane"/>
    <property type="evidence" value="ECO:0007669"/>
    <property type="project" value="UniProtKB-SubCell"/>
</dbReference>
<evidence type="ECO:0000256" key="9">
    <source>
        <dbReference type="SAM" id="SignalP"/>
    </source>
</evidence>
<name>A0A6N9NJ68_9FLAO</name>
<evidence type="ECO:0000256" key="8">
    <source>
        <dbReference type="PROSITE-ProRule" id="PRU01360"/>
    </source>
</evidence>
<feature type="signal peptide" evidence="9">
    <location>
        <begin position="1"/>
        <end position="18"/>
    </location>
</feature>
<evidence type="ECO:0000256" key="6">
    <source>
        <dbReference type="ARBA" id="ARBA00023136"/>
    </source>
</evidence>
<dbReference type="PANTHER" id="PTHR30069:SF29">
    <property type="entry name" value="HEMOGLOBIN AND HEMOGLOBIN-HAPTOGLOBIN-BINDING PROTEIN 1-RELATED"/>
    <property type="match status" value="1"/>
</dbReference>
<evidence type="ECO:0000256" key="7">
    <source>
        <dbReference type="ARBA" id="ARBA00023237"/>
    </source>
</evidence>
<dbReference type="GO" id="GO:0044718">
    <property type="term" value="P:siderophore transmembrane transport"/>
    <property type="evidence" value="ECO:0007669"/>
    <property type="project" value="TreeGrafter"/>
</dbReference>
<reference evidence="11 12" key="1">
    <citation type="submission" date="2019-12" db="EMBL/GenBank/DDBJ databases">
        <authorList>
            <person name="Zhao J."/>
        </authorList>
    </citation>
    <scope>NUCLEOTIDE SEQUENCE [LARGE SCALE GENOMIC DNA]</scope>
    <source>
        <strain evidence="11 12">S-15</strain>
    </source>
</reference>
<gene>
    <name evidence="11" type="ORF">GQN54_11440</name>
</gene>
<dbReference type="SUPFAM" id="SSF49464">
    <property type="entry name" value="Carboxypeptidase regulatory domain-like"/>
    <property type="match status" value="1"/>
</dbReference>
<dbReference type="PROSITE" id="PS52016">
    <property type="entry name" value="TONB_DEPENDENT_REC_3"/>
    <property type="match status" value="1"/>
</dbReference>
<keyword evidence="4 8" id="KW-0812">Transmembrane</keyword>
<keyword evidence="7 8" id="KW-0998">Cell outer membrane</keyword>
<sequence>MKHITFISLSLLFFSSIAQQNFTISGTIKSASNGEELIGASVYCKALSLGTTANVYGFYSLTLPKGTYEITYSFIGFEDQVKTINVTSNGQYNIELAETANEIGEVIVTGERSDANVKEIEMSVAKMDSKQIKKIPALLGEADVIKSIQLLPGVSTVGEGSTGFNVRGGGIDQNLVILDEAPVFNSSHLLGFFSVFNPDAVKNVTLIKGGIPSEYGGRLSSILDVRMNEGNSKEFEGSGGVGVIFSRLALQGPIKKDKASFLIAGRRSYADILAKPFLRDDLKDSKFYFYDLTAKVNYQINDKNRLFLSGFFGRDVFGSGFFFDWGNATSTLRWNHIFNEKLFLNLSAYYSNYDYKLGVNIPEEPLDNFDWNSKIINYSIKPDFTYFLNNNNTLKFGGQSIYYIFKPADASFTTGGDGSSVTLPEKYAVENAVYLQNEQKIGSRITLQYGIRLSNFAQLGKGEARYYRDTVPGVRKELDRIENYDDNEVIASYINPEPRFSINYSLDEVSSLKGSYNRMAQYLHLISNTVASTPVDIWLPTNNNLKPQLVDQVAIGYFRNLQKNTYETSAEVFYKDFQNQIDYIDNANIFFNQDLDADLLSGDGRAYGLELYVKKVKGQLNGFVSYTLSRSERKVDGINKNEWYATRFDKTHILNVVASYDWTKKWSFSANFVLSSGTPTTFPTSRYEVQGAVVPHNSEESRNNVRIPAYHRLDVSATLNLNPDKTKKWDSELVFSVYNLYARKNPFSIYFQQNEDDRRVTEAIQYSVIGTLVPAISYNFNF</sequence>
<dbReference type="Proteomes" id="UP000470771">
    <property type="component" value="Unassembled WGS sequence"/>
</dbReference>
<dbReference type="InterPro" id="IPR036942">
    <property type="entry name" value="Beta-barrel_TonB_sf"/>
</dbReference>
<evidence type="ECO:0000313" key="12">
    <source>
        <dbReference type="Proteomes" id="UP000470771"/>
    </source>
</evidence>
<dbReference type="Pfam" id="PF13715">
    <property type="entry name" value="CarbopepD_reg_2"/>
    <property type="match status" value="1"/>
</dbReference>
<dbReference type="AlphaFoldDB" id="A0A6N9NJ68"/>
<comment type="similarity">
    <text evidence="8">Belongs to the TonB-dependent receptor family.</text>
</comment>
<keyword evidence="6 8" id="KW-0472">Membrane</keyword>
<evidence type="ECO:0000313" key="11">
    <source>
        <dbReference type="EMBL" id="NBG66728.1"/>
    </source>
</evidence>
<comment type="subcellular location">
    <subcellularLocation>
        <location evidence="1 8">Cell outer membrane</location>
        <topology evidence="1 8">Multi-pass membrane protein</topology>
    </subcellularLocation>
</comment>
<dbReference type="SUPFAM" id="SSF56935">
    <property type="entry name" value="Porins"/>
    <property type="match status" value="1"/>
</dbReference>
<keyword evidence="12" id="KW-1185">Reference proteome</keyword>
<proteinExistence type="inferred from homology"/>
<dbReference type="GO" id="GO:0015344">
    <property type="term" value="F:siderophore uptake transmembrane transporter activity"/>
    <property type="evidence" value="ECO:0007669"/>
    <property type="project" value="TreeGrafter"/>
</dbReference>
<accession>A0A6N9NJ68</accession>
<feature type="chain" id="PRO_5027027380" evidence="9">
    <location>
        <begin position="19"/>
        <end position="782"/>
    </location>
</feature>
<feature type="domain" description="TonB-dependent receptor plug" evidence="10">
    <location>
        <begin position="118"/>
        <end position="218"/>
    </location>
</feature>
<dbReference type="RefSeq" id="WP_160633686.1">
    <property type="nucleotide sequence ID" value="NZ_WWNE01000009.1"/>
</dbReference>
<keyword evidence="11" id="KW-0675">Receptor</keyword>
<dbReference type="Gene3D" id="2.60.40.1120">
    <property type="entry name" value="Carboxypeptidase-like, regulatory domain"/>
    <property type="match status" value="1"/>
</dbReference>
<dbReference type="Gene3D" id="2.170.130.10">
    <property type="entry name" value="TonB-dependent receptor, plug domain"/>
    <property type="match status" value="1"/>
</dbReference>
<keyword evidence="3 8" id="KW-1134">Transmembrane beta strand</keyword>
<protein>
    <submittedName>
        <fullName evidence="11">TonB-dependent receptor</fullName>
    </submittedName>
</protein>
<organism evidence="11 12">
    <name type="scientific">Acidiluteibacter ferrifornacis</name>
    <dbReference type="NCBI Taxonomy" id="2692424"/>
    <lineage>
        <taxon>Bacteria</taxon>
        <taxon>Pseudomonadati</taxon>
        <taxon>Bacteroidota</taxon>
        <taxon>Flavobacteriia</taxon>
        <taxon>Flavobacteriales</taxon>
        <taxon>Cryomorphaceae</taxon>
        <taxon>Acidiluteibacter</taxon>
    </lineage>
</organism>